<feature type="region of interest" description="Disordered" evidence="1">
    <location>
        <begin position="124"/>
        <end position="154"/>
    </location>
</feature>
<dbReference type="RefSeq" id="WP_077121104.1">
    <property type="nucleotide sequence ID" value="NZ_MUKP01000029.1"/>
</dbReference>
<keyword evidence="4" id="KW-1185">Reference proteome</keyword>
<evidence type="ECO:0000256" key="1">
    <source>
        <dbReference type="SAM" id="MobiDB-lite"/>
    </source>
</evidence>
<evidence type="ECO:0000313" key="3">
    <source>
        <dbReference type="EMBL" id="ONM46368.1"/>
    </source>
</evidence>
<evidence type="ECO:0000256" key="2">
    <source>
        <dbReference type="SAM" id="Phobius"/>
    </source>
</evidence>
<dbReference type="AlphaFoldDB" id="A0A1V2TA89"/>
<dbReference type="Proteomes" id="UP000188836">
    <property type="component" value="Unassembled WGS sequence"/>
</dbReference>
<protein>
    <recommendedName>
        <fullName evidence="5">F5/8 type C domain-containing protein</fullName>
    </recommendedName>
</protein>
<reference evidence="3 4" key="1">
    <citation type="journal article" date="2016" name="Antonie Van Leeuwenhoek">
        <title>Nocardia donostiensis sp. nov., isolated from human respiratory specimens.</title>
        <authorList>
            <person name="Ercibengoa M."/>
            <person name="Bell M."/>
            <person name="Marimon J.M."/>
            <person name="Humrighouse B."/>
            <person name="Klenk H.P."/>
            <person name="Potter G."/>
            <person name="Perez-Trallero E."/>
        </authorList>
    </citation>
    <scope>NUCLEOTIDE SEQUENCE [LARGE SCALE GENOMIC DNA]</scope>
    <source>
        <strain evidence="3 4">X1655</strain>
    </source>
</reference>
<keyword evidence="2" id="KW-0812">Transmembrane</keyword>
<feature type="region of interest" description="Disordered" evidence="1">
    <location>
        <begin position="24"/>
        <end position="91"/>
    </location>
</feature>
<sequence length="364" mass="38329">MPEDDPGDVFLRHRGAVLDALLSDPVFGSSGGNVEAEQPSSVGVSAPTGTVDAVGTGDTDVSFDLPAPDPVSMPAPEVQERPRRTSTGPSASERINALLSGQAPDRGPAADFSSDYSELAASRLNTSGERAARSAEQPEPEPATPATSGKRASIEQMARGAVTELKKPKVALTVGVIVAVLILVLLITTGGKDNADSQPLAVSQLPPTPAPQDPSPEETSSRIEVASAESHCPPGSTDGMDAFSGEPGKAWQCVRAYRVDGQVLRITLDKEYEIDSIGIVPGWDHVDSEGTDQWTKFRTVSRVSYQFDNKKIYTQDTLDQRTLVVTEIDPPITTSEIVLTILKSAGDPSTNAVAISSIVITGQE</sequence>
<keyword evidence="2" id="KW-1133">Transmembrane helix</keyword>
<feature type="transmembrane region" description="Helical" evidence="2">
    <location>
        <begin position="170"/>
        <end position="188"/>
    </location>
</feature>
<organism evidence="3 4">
    <name type="scientific">Nocardia donostiensis</name>
    <dbReference type="NCBI Taxonomy" id="1538463"/>
    <lineage>
        <taxon>Bacteria</taxon>
        <taxon>Bacillati</taxon>
        <taxon>Actinomycetota</taxon>
        <taxon>Actinomycetes</taxon>
        <taxon>Mycobacteriales</taxon>
        <taxon>Nocardiaceae</taxon>
        <taxon>Nocardia</taxon>
    </lineage>
</organism>
<comment type="caution">
    <text evidence="3">The sequence shown here is derived from an EMBL/GenBank/DDBJ whole genome shotgun (WGS) entry which is preliminary data.</text>
</comment>
<name>A0A1V2TA89_9NOCA</name>
<keyword evidence="2" id="KW-0472">Membrane</keyword>
<gene>
    <name evidence="3" type="ORF">B0T46_23595</name>
</gene>
<evidence type="ECO:0000313" key="4">
    <source>
        <dbReference type="Proteomes" id="UP000188836"/>
    </source>
</evidence>
<evidence type="ECO:0008006" key="5">
    <source>
        <dbReference type="Google" id="ProtNLM"/>
    </source>
</evidence>
<dbReference type="STRING" id="1538463.B0T36_03185"/>
<feature type="compositionally biased region" description="Low complexity" evidence="1">
    <location>
        <begin position="48"/>
        <end position="60"/>
    </location>
</feature>
<accession>A0A1V2TA89</accession>
<dbReference type="OrthoDB" id="4526353at2"/>
<dbReference type="EMBL" id="MUMY01000026">
    <property type="protein sequence ID" value="ONM46368.1"/>
    <property type="molecule type" value="Genomic_DNA"/>
</dbReference>
<proteinExistence type="predicted"/>
<feature type="region of interest" description="Disordered" evidence="1">
    <location>
        <begin position="198"/>
        <end position="240"/>
    </location>
</feature>